<dbReference type="EMBL" id="ADKM02000024">
    <property type="protein sequence ID" value="EGC04410.1"/>
    <property type="molecule type" value="Genomic_DNA"/>
</dbReference>
<dbReference type="InterPro" id="IPR016181">
    <property type="entry name" value="Acyl_CoA_acyltransferase"/>
</dbReference>
<dbReference type="SUPFAM" id="SSF55729">
    <property type="entry name" value="Acyl-CoA N-acyltransferases (Nat)"/>
    <property type="match status" value="1"/>
</dbReference>
<gene>
    <name evidence="2" type="ORF">CUS_5345</name>
</gene>
<accession>E9S8K6</accession>
<reference evidence="2 3" key="1">
    <citation type="submission" date="2011-02" db="EMBL/GenBank/DDBJ databases">
        <authorList>
            <person name="Nelson K.E."/>
            <person name="Sutton G."/>
            <person name="Torralba M."/>
            <person name="Durkin S."/>
            <person name="Harkins D."/>
            <person name="Montgomery R."/>
            <person name="Ziemer C."/>
            <person name="Klaassens E."/>
            <person name="Ocuiv P."/>
            <person name="Morrison M."/>
        </authorList>
    </citation>
    <scope>NUCLEOTIDE SEQUENCE [LARGE SCALE GENOMIC DNA]</scope>
    <source>
        <strain evidence="2 3">8</strain>
    </source>
</reference>
<proteinExistence type="predicted"/>
<evidence type="ECO:0000313" key="3">
    <source>
        <dbReference type="Proteomes" id="UP000004259"/>
    </source>
</evidence>
<dbReference type="Pfam" id="PF00583">
    <property type="entry name" value="Acetyltransf_1"/>
    <property type="match status" value="1"/>
</dbReference>
<dbReference type="GO" id="GO:0016747">
    <property type="term" value="F:acyltransferase activity, transferring groups other than amino-acyl groups"/>
    <property type="evidence" value="ECO:0007669"/>
    <property type="project" value="InterPro"/>
</dbReference>
<evidence type="ECO:0000259" key="1">
    <source>
        <dbReference type="Pfam" id="PF00583"/>
    </source>
</evidence>
<name>E9S8K6_RUMAL</name>
<dbReference type="eggNOG" id="COG0456">
    <property type="taxonomic scope" value="Bacteria"/>
</dbReference>
<keyword evidence="3" id="KW-1185">Reference proteome</keyword>
<protein>
    <submittedName>
        <fullName evidence="2">Conserved domain protein</fullName>
    </submittedName>
</protein>
<dbReference type="RefSeq" id="WP_002847305.1">
    <property type="nucleotide sequence ID" value="NZ_ADKM02000024.1"/>
</dbReference>
<dbReference type="CDD" id="cd04301">
    <property type="entry name" value="NAT_SF"/>
    <property type="match status" value="1"/>
</dbReference>
<dbReference type="AlphaFoldDB" id="E9S8K6"/>
<dbReference type="STRING" id="246199.CUS_5345"/>
<evidence type="ECO:0000313" key="2">
    <source>
        <dbReference type="EMBL" id="EGC04410.1"/>
    </source>
</evidence>
<feature type="domain" description="N-acetyltransferase" evidence="1">
    <location>
        <begin position="15"/>
        <end position="82"/>
    </location>
</feature>
<dbReference type="Gene3D" id="3.40.630.30">
    <property type="match status" value="1"/>
</dbReference>
<comment type="caution">
    <text evidence="2">The sequence shown here is derived from an EMBL/GenBank/DDBJ whole genome shotgun (WGS) entry which is preliminary data.</text>
</comment>
<dbReference type="InterPro" id="IPR000182">
    <property type="entry name" value="GNAT_dom"/>
</dbReference>
<sequence length="87" mass="10088">MLSFPPEKAASLEAFEYRLREFPQWFFKAEADGRAMWLINGSCSHKPYITDDLYGPAVHPEYRHTGVAHRLMEAYISHLQGSAYRLL</sequence>
<dbReference type="Proteomes" id="UP000004259">
    <property type="component" value="Unassembled WGS sequence"/>
</dbReference>
<organism evidence="2 3">
    <name type="scientific">Ruminococcus albus 8</name>
    <dbReference type="NCBI Taxonomy" id="246199"/>
    <lineage>
        <taxon>Bacteria</taxon>
        <taxon>Bacillati</taxon>
        <taxon>Bacillota</taxon>
        <taxon>Clostridia</taxon>
        <taxon>Eubacteriales</taxon>
        <taxon>Oscillospiraceae</taxon>
        <taxon>Ruminococcus</taxon>
    </lineage>
</organism>